<dbReference type="PANTHER" id="PTHR36220">
    <property type="entry name" value="UNNAMED PRODUCT"/>
    <property type="match status" value="1"/>
</dbReference>
<keyword evidence="2" id="KW-0677">Repeat</keyword>
<dbReference type="AlphaFoldDB" id="A0A6G9B0P0"/>
<dbReference type="KEGG" id="spib:G8759_29870"/>
<proteinExistence type="predicted"/>
<evidence type="ECO:0000256" key="2">
    <source>
        <dbReference type="ARBA" id="ARBA00022737"/>
    </source>
</evidence>
<gene>
    <name evidence="5" type="ORF">G8759_29870</name>
</gene>
<evidence type="ECO:0000256" key="3">
    <source>
        <dbReference type="ARBA" id="ARBA00023180"/>
    </source>
</evidence>
<evidence type="ECO:0000256" key="1">
    <source>
        <dbReference type="ARBA" id="ARBA00022729"/>
    </source>
</evidence>
<protein>
    <recommendedName>
        <fullName evidence="7">Integrin</fullName>
    </recommendedName>
</protein>
<name>A0A6G9B0P0_9BACT</name>
<evidence type="ECO:0008006" key="7">
    <source>
        <dbReference type="Google" id="ProtNLM"/>
    </source>
</evidence>
<feature type="signal peptide" evidence="4">
    <location>
        <begin position="1"/>
        <end position="18"/>
    </location>
</feature>
<dbReference type="PANTHER" id="PTHR36220:SF1">
    <property type="entry name" value="GAMMA TUBULIN COMPLEX COMPONENT C-TERMINAL DOMAIN-CONTAINING PROTEIN"/>
    <property type="match status" value="1"/>
</dbReference>
<sequence>MRTLYLLLAFLLPATLWAQFGISGTPNSSAVLDLSSPNNDKAFYPPRLSTAQRLAIVAPQVGALVYDLDKNTLYLYDGQNWLPLLVTGPNSLPPTSRTASDGAANDRFGYSVSISGDYAIVGAYQKTIGSNAAQGAVYVFMRSGSSWTQQQQLVASDGATNDYFGFSVAISGDYAIVGAQNKTIGSNSGQGVAYVFTRSGSSWTQQQRLVASDGAFNDYFGFSVAISGDYAIVGAQNKTIGSTPTQGAAYVFMRSGSSWTQQQRLVASDGAIYDLFGYSVAISGDYAIVGAYQKAIGGKSAQGAAYVFMRSGSSWTQQQRLVASDGVDFDYFGVSVSISGDYAIVGGQNKTYVFMRSGSSWTQQQRLVASDGAAADRFGYSVSISGDYAIVGAYQKTIDGKSAQGAAYVFMRSGSSWTQQQKVTDSSPANTYNGYSVGLSNGTFIIGGYGYQSGQGKVSFGTVN</sequence>
<accession>A0A6G9B0P0</accession>
<dbReference type="SUPFAM" id="SSF69318">
    <property type="entry name" value="Integrin alpha N-terminal domain"/>
    <property type="match status" value="2"/>
</dbReference>
<dbReference type="EMBL" id="CP050063">
    <property type="protein sequence ID" value="QIP18013.1"/>
    <property type="molecule type" value="Genomic_DNA"/>
</dbReference>
<dbReference type="InterPro" id="IPR013519">
    <property type="entry name" value="Int_alpha_beta-p"/>
</dbReference>
<evidence type="ECO:0000313" key="6">
    <source>
        <dbReference type="Proteomes" id="UP000501802"/>
    </source>
</evidence>
<dbReference type="SMART" id="SM00191">
    <property type="entry name" value="Int_alpha"/>
    <property type="match status" value="5"/>
</dbReference>
<feature type="chain" id="PRO_5026183886" description="Integrin" evidence="4">
    <location>
        <begin position="19"/>
        <end position="464"/>
    </location>
</feature>
<dbReference type="Proteomes" id="UP000501802">
    <property type="component" value="Chromosome"/>
</dbReference>
<dbReference type="InterPro" id="IPR028994">
    <property type="entry name" value="Integrin_alpha_N"/>
</dbReference>
<organism evidence="5 6">
    <name type="scientific">Spirosoma aureum</name>
    <dbReference type="NCBI Taxonomy" id="2692134"/>
    <lineage>
        <taxon>Bacteria</taxon>
        <taxon>Pseudomonadati</taxon>
        <taxon>Bacteroidota</taxon>
        <taxon>Cytophagia</taxon>
        <taxon>Cytophagales</taxon>
        <taxon>Cytophagaceae</taxon>
        <taxon>Spirosoma</taxon>
    </lineage>
</organism>
<keyword evidence="3" id="KW-0325">Glycoprotein</keyword>
<reference evidence="5 6" key="1">
    <citation type="submission" date="2020-03" db="EMBL/GenBank/DDBJ databases">
        <authorList>
            <person name="Kim M.K."/>
        </authorList>
    </citation>
    <scope>NUCLEOTIDE SEQUENCE [LARGE SCALE GENOMIC DNA]</scope>
    <source>
        <strain evidence="5 6">BT328</strain>
    </source>
</reference>
<dbReference type="Gene3D" id="2.130.10.130">
    <property type="entry name" value="Integrin alpha, N-terminal"/>
    <property type="match status" value="3"/>
</dbReference>
<evidence type="ECO:0000313" key="5">
    <source>
        <dbReference type="EMBL" id="QIP18013.1"/>
    </source>
</evidence>
<evidence type="ECO:0000256" key="4">
    <source>
        <dbReference type="SAM" id="SignalP"/>
    </source>
</evidence>
<keyword evidence="1 4" id="KW-0732">Signal</keyword>
<dbReference type="InterPro" id="IPR013517">
    <property type="entry name" value="FG-GAP"/>
</dbReference>
<keyword evidence="6" id="KW-1185">Reference proteome</keyword>
<dbReference type="Pfam" id="PF14312">
    <property type="entry name" value="FG-GAP_2"/>
    <property type="match status" value="6"/>
</dbReference>